<dbReference type="RefSeq" id="WP_045300715.1">
    <property type="nucleotide sequence ID" value="NZ_JYJA01000038.1"/>
</dbReference>
<keyword evidence="1" id="KW-1133">Transmembrane helix</keyword>
<gene>
    <name evidence="2" type="ORF">RS82_02951</name>
</gene>
<dbReference type="AlphaFoldDB" id="A0A0M2H8U3"/>
<evidence type="ECO:0008006" key="4">
    <source>
        <dbReference type="Google" id="ProtNLM"/>
    </source>
</evidence>
<name>A0A0M2H8U3_MICTR</name>
<feature type="transmembrane region" description="Helical" evidence="1">
    <location>
        <begin position="6"/>
        <end position="30"/>
    </location>
</feature>
<evidence type="ECO:0000313" key="2">
    <source>
        <dbReference type="EMBL" id="KJL41036.1"/>
    </source>
</evidence>
<keyword evidence="1" id="KW-0812">Transmembrane</keyword>
<evidence type="ECO:0000313" key="3">
    <source>
        <dbReference type="Proteomes" id="UP000034098"/>
    </source>
</evidence>
<organism evidence="2 3">
    <name type="scientific">Microbacterium trichothecenolyticum</name>
    <name type="common">Aureobacterium trichothecenolyticum</name>
    <dbReference type="NCBI Taxonomy" id="69370"/>
    <lineage>
        <taxon>Bacteria</taxon>
        <taxon>Bacillati</taxon>
        <taxon>Actinomycetota</taxon>
        <taxon>Actinomycetes</taxon>
        <taxon>Micrococcales</taxon>
        <taxon>Microbacteriaceae</taxon>
        <taxon>Microbacterium</taxon>
    </lineage>
</organism>
<dbReference type="Proteomes" id="UP000034098">
    <property type="component" value="Unassembled WGS sequence"/>
</dbReference>
<feature type="transmembrane region" description="Helical" evidence="1">
    <location>
        <begin position="76"/>
        <end position="97"/>
    </location>
</feature>
<keyword evidence="1" id="KW-0472">Membrane</keyword>
<feature type="transmembrane region" description="Helical" evidence="1">
    <location>
        <begin position="109"/>
        <end position="137"/>
    </location>
</feature>
<dbReference type="EMBL" id="JYJA01000038">
    <property type="protein sequence ID" value="KJL41036.1"/>
    <property type="molecule type" value="Genomic_DNA"/>
</dbReference>
<keyword evidence="3" id="KW-1185">Reference proteome</keyword>
<accession>A0A0M2H8U3</accession>
<feature type="transmembrane region" description="Helical" evidence="1">
    <location>
        <begin position="51"/>
        <end position="70"/>
    </location>
</feature>
<proteinExistence type="predicted"/>
<sequence>MDPILTIVAGATILTVIGIMSGGAFLLRIATRGLPFNGLQKTFFRAGHAHAGVLVILGLVSLLLVSAVGVPMPWQWASVGVLASALLIPGGFFLSVLGRDPQRPGRAIALLWAGVVVLAASLLAVGIGVIVAGASALG</sequence>
<evidence type="ECO:0000256" key="1">
    <source>
        <dbReference type="SAM" id="Phobius"/>
    </source>
</evidence>
<reference evidence="2 3" key="1">
    <citation type="submission" date="2015-02" db="EMBL/GenBank/DDBJ databases">
        <title>Draft genome sequences of ten Microbacterium spp. with emphasis on heavy metal contaminated environments.</title>
        <authorList>
            <person name="Corretto E."/>
        </authorList>
    </citation>
    <scope>NUCLEOTIDE SEQUENCE [LARGE SCALE GENOMIC DNA]</scope>
    <source>
        <strain evidence="2 3">DSM 8608</strain>
    </source>
</reference>
<dbReference type="PATRIC" id="fig|69370.6.peg.3002"/>
<comment type="caution">
    <text evidence="2">The sequence shown here is derived from an EMBL/GenBank/DDBJ whole genome shotgun (WGS) entry which is preliminary data.</text>
</comment>
<protein>
    <recommendedName>
        <fullName evidence="4">Integral membrane protein</fullName>
    </recommendedName>
</protein>
<dbReference type="OrthoDB" id="3540634at2"/>